<proteinExistence type="predicted"/>
<keyword evidence="3" id="KW-1185">Reference proteome</keyword>
<name>A0ABQ6M5G3_9STRA</name>
<feature type="compositionally biased region" description="Acidic residues" evidence="1">
    <location>
        <begin position="277"/>
        <end position="286"/>
    </location>
</feature>
<dbReference type="EMBL" id="BRYB01002458">
    <property type="protein sequence ID" value="GMI19867.1"/>
    <property type="molecule type" value="Genomic_DNA"/>
</dbReference>
<feature type="region of interest" description="Disordered" evidence="1">
    <location>
        <begin position="1"/>
        <end position="20"/>
    </location>
</feature>
<accession>A0ABQ6M5G3</accession>
<feature type="compositionally biased region" description="Pro residues" evidence="1">
    <location>
        <begin position="291"/>
        <end position="303"/>
    </location>
</feature>
<feature type="compositionally biased region" description="Pro residues" evidence="1">
    <location>
        <begin position="8"/>
        <end position="19"/>
    </location>
</feature>
<feature type="non-terminal residue" evidence="2">
    <location>
        <position position="303"/>
    </location>
</feature>
<gene>
    <name evidence="2" type="ORF">TeGR_g4975</name>
</gene>
<reference evidence="2 3" key="1">
    <citation type="journal article" date="2023" name="Commun. Biol.">
        <title>Genome analysis of Parmales, the sister group of diatoms, reveals the evolutionary specialization of diatoms from phago-mixotrophs to photoautotrophs.</title>
        <authorList>
            <person name="Ban H."/>
            <person name="Sato S."/>
            <person name="Yoshikawa S."/>
            <person name="Yamada K."/>
            <person name="Nakamura Y."/>
            <person name="Ichinomiya M."/>
            <person name="Sato N."/>
            <person name="Blanc-Mathieu R."/>
            <person name="Endo H."/>
            <person name="Kuwata A."/>
            <person name="Ogata H."/>
        </authorList>
    </citation>
    <scope>NUCLEOTIDE SEQUENCE [LARGE SCALE GENOMIC DNA]</scope>
</reference>
<protein>
    <recommendedName>
        <fullName evidence="4">Rhodanese domain-containing protein</fullName>
    </recommendedName>
</protein>
<feature type="region of interest" description="Disordered" evidence="1">
    <location>
        <begin position="185"/>
        <end position="303"/>
    </location>
</feature>
<comment type="caution">
    <text evidence="2">The sequence shown here is derived from an EMBL/GenBank/DDBJ whole genome shotgun (WGS) entry which is preliminary data.</text>
</comment>
<feature type="compositionally biased region" description="Low complexity" evidence="1">
    <location>
        <begin position="207"/>
        <end position="234"/>
    </location>
</feature>
<evidence type="ECO:0008006" key="4">
    <source>
        <dbReference type="Google" id="ProtNLM"/>
    </source>
</evidence>
<sequence>NHLASIHPPQPNPHPPPTPEQLAHKLHELFTALFSSADLTPLTPSLSIASHCGLSLPPSDPGSSPSDPCVLPALCVRARQVYYLTDLFAPEDLGVPIPTEFVKVSDGGAWLPAAADMVRRDLDAGVRVLLVCPTGDVYAAALAAYVYQAYIEPTPTPSSDLSRGVEWVARKRPAVTAAALRKRGLFEQRLSPKRPPSSSPPPLGAKTPTASDSPPLPAATATTTSSSSSSSLTAQAGCNPNNASPKRLRPSPPLPPSAFSLSDPPRGRLTSSTDHLEDWDSSEETGGDSGPPSPTPLLTPPAQ</sequence>
<evidence type="ECO:0000313" key="2">
    <source>
        <dbReference type="EMBL" id="GMI19867.1"/>
    </source>
</evidence>
<dbReference type="Proteomes" id="UP001165060">
    <property type="component" value="Unassembled WGS sequence"/>
</dbReference>
<evidence type="ECO:0000256" key="1">
    <source>
        <dbReference type="SAM" id="MobiDB-lite"/>
    </source>
</evidence>
<evidence type="ECO:0000313" key="3">
    <source>
        <dbReference type="Proteomes" id="UP001165060"/>
    </source>
</evidence>
<organism evidence="2 3">
    <name type="scientific">Tetraparma gracilis</name>
    <dbReference type="NCBI Taxonomy" id="2962635"/>
    <lineage>
        <taxon>Eukaryota</taxon>
        <taxon>Sar</taxon>
        <taxon>Stramenopiles</taxon>
        <taxon>Ochrophyta</taxon>
        <taxon>Bolidophyceae</taxon>
        <taxon>Parmales</taxon>
        <taxon>Triparmaceae</taxon>
        <taxon>Tetraparma</taxon>
    </lineage>
</organism>
<feature type="non-terminal residue" evidence="2">
    <location>
        <position position="1"/>
    </location>
</feature>
<feature type="compositionally biased region" description="Pro residues" evidence="1">
    <location>
        <begin position="193"/>
        <end position="203"/>
    </location>
</feature>